<gene>
    <name evidence="2" type="ORF">FCALED_LOCUS15049</name>
</gene>
<feature type="non-terminal residue" evidence="2">
    <location>
        <position position="166"/>
    </location>
</feature>
<evidence type="ECO:0000256" key="1">
    <source>
        <dbReference type="SAM" id="MobiDB-lite"/>
    </source>
</evidence>
<evidence type="ECO:0000313" key="3">
    <source>
        <dbReference type="Proteomes" id="UP000789570"/>
    </source>
</evidence>
<feature type="non-terminal residue" evidence="2">
    <location>
        <position position="1"/>
    </location>
</feature>
<keyword evidence="3" id="KW-1185">Reference proteome</keyword>
<dbReference type="OrthoDB" id="2429904at2759"/>
<reference evidence="2" key="1">
    <citation type="submission" date="2021-06" db="EMBL/GenBank/DDBJ databases">
        <authorList>
            <person name="Kallberg Y."/>
            <person name="Tangrot J."/>
            <person name="Rosling A."/>
        </authorList>
    </citation>
    <scope>NUCLEOTIDE SEQUENCE</scope>
    <source>
        <strain evidence="2">UK204</strain>
    </source>
</reference>
<comment type="caution">
    <text evidence="2">The sequence shown here is derived from an EMBL/GenBank/DDBJ whole genome shotgun (WGS) entry which is preliminary data.</text>
</comment>
<feature type="region of interest" description="Disordered" evidence="1">
    <location>
        <begin position="95"/>
        <end position="131"/>
    </location>
</feature>
<proteinExistence type="predicted"/>
<sequence length="166" mass="20107">VIDRKAFPVVDNIIRHIIHERHRHQRENFLNNKKGTHWNDIEKRRKYVNSQCTEKRERRMKTINKFIKLKNPLIEKLYNDELRPIWTDNKYHSLKVSETDDENPNKTRKRVYSNDKFTPDEEEAPVNAPSWTRNGYNGSLKSFAKRYISIHYSPSPFRNNNIREKD</sequence>
<protein>
    <submittedName>
        <fullName evidence="2">6543_t:CDS:1</fullName>
    </submittedName>
</protein>
<name>A0A9N9IDY4_9GLOM</name>
<accession>A0A9N9IDY4</accession>
<evidence type="ECO:0000313" key="2">
    <source>
        <dbReference type="EMBL" id="CAG8732080.1"/>
    </source>
</evidence>
<dbReference type="AlphaFoldDB" id="A0A9N9IDY4"/>
<dbReference type="Proteomes" id="UP000789570">
    <property type="component" value="Unassembled WGS sequence"/>
</dbReference>
<organism evidence="2 3">
    <name type="scientific">Funneliformis caledonium</name>
    <dbReference type="NCBI Taxonomy" id="1117310"/>
    <lineage>
        <taxon>Eukaryota</taxon>
        <taxon>Fungi</taxon>
        <taxon>Fungi incertae sedis</taxon>
        <taxon>Mucoromycota</taxon>
        <taxon>Glomeromycotina</taxon>
        <taxon>Glomeromycetes</taxon>
        <taxon>Glomerales</taxon>
        <taxon>Glomeraceae</taxon>
        <taxon>Funneliformis</taxon>
    </lineage>
</organism>
<dbReference type="EMBL" id="CAJVPQ010012541">
    <property type="protein sequence ID" value="CAG8732080.1"/>
    <property type="molecule type" value="Genomic_DNA"/>
</dbReference>